<dbReference type="EMBL" id="BARW01015319">
    <property type="protein sequence ID" value="GAI93387.1"/>
    <property type="molecule type" value="Genomic_DNA"/>
</dbReference>
<comment type="caution">
    <text evidence="1">The sequence shown here is derived from an EMBL/GenBank/DDBJ whole genome shotgun (WGS) entry which is preliminary data.</text>
</comment>
<gene>
    <name evidence="1" type="ORF">S12H4_26919</name>
</gene>
<dbReference type="AlphaFoldDB" id="X1SK10"/>
<sequence length="80" mass="9204">MFNEVPSLALYRPHDQNVRKSALEICRQSLEAYSSIEEGIRAVDRYLNDEPQKYVVPMGECLENVPDILKRSASYDVTKN</sequence>
<proteinExistence type="predicted"/>
<organism evidence="1">
    <name type="scientific">marine sediment metagenome</name>
    <dbReference type="NCBI Taxonomy" id="412755"/>
    <lineage>
        <taxon>unclassified sequences</taxon>
        <taxon>metagenomes</taxon>
        <taxon>ecological metagenomes</taxon>
    </lineage>
</organism>
<evidence type="ECO:0000313" key="1">
    <source>
        <dbReference type="EMBL" id="GAI93387.1"/>
    </source>
</evidence>
<reference evidence="1" key="1">
    <citation type="journal article" date="2014" name="Front. Microbiol.">
        <title>High frequency of phylogenetically diverse reductive dehalogenase-homologous genes in deep subseafloor sedimentary metagenomes.</title>
        <authorList>
            <person name="Kawai M."/>
            <person name="Futagami T."/>
            <person name="Toyoda A."/>
            <person name="Takaki Y."/>
            <person name="Nishi S."/>
            <person name="Hori S."/>
            <person name="Arai W."/>
            <person name="Tsubouchi T."/>
            <person name="Morono Y."/>
            <person name="Uchiyama I."/>
            <person name="Ito T."/>
            <person name="Fujiyama A."/>
            <person name="Inagaki F."/>
            <person name="Takami H."/>
        </authorList>
    </citation>
    <scope>NUCLEOTIDE SEQUENCE</scope>
    <source>
        <strain evidence="1">Expedition CK06-06</strain>
    </source>
</reference>
<protein>
    <submittedName>
        <fullName evidence="1">Uncharacterized protein</fullName>
    </submittedName>
</protein>
<accession>X1SK10</accession>
<name>X1SK10_9ZZZZ</name>